<feature type="compositionally biased region" description="Polar residues" evidence="6">
    <location>
        <begin position="19"/>
        <end position="37"/>
    </location>
</feature>
<keyword evidence="4 7" id="KW-0472">Membrane</keyword>
<dbReference type="Pfam" id="PF09335">
    <property type="entry name" value="VTT_dom"/>
    <property type="match status" value="1"/>
</dbReference>
<proteinExistence type="inferred from homology"/>
<dbReference type="PANTHER" id="PTHR43220:SF18">
    <property type="entry name" value="TRANSMEMBRANE PROTEIN 41B"/>
    <property type="match status" value="1"/>
</dbReference>
<dbReference type="InterPro" id="IPR045014">
    <property type="entry name" value="TM41A/B"/>
</dbReference>
<keyword evidence="3 7" id="KW-1133">Transmembrane helix</keyword>
<evidence type="ECO:0000256" key="1">
    <source>
        <dbReference type="ARBA" id="ARBA00004141"/>
    </source>
</evidence>
<protein>
    <recommendedName>
        <fullName evidence="8">VTT domain-containing protein</fullName>
    </recommendedName>
</protein>
<feature type="domain" description="VTT" evidence="8">
    <location>
        <begin position="142"/>
        <end position="261"/>
    </location>
</feature>
<evidence type="ECO:0000256" key="7">
    <source>
        <dbReference type="SAM" id="Phobius"/>
    </source>
</evidence>
<feature type="transmembrane region" description="Helical" evidence="7">
    <location>
        <begin position="162"/>
        <end position="183"/>
    </location>
</feature>
<evidence type="ECO:0000256" key="5">
    <source>
        <dbReference type="ARBA" id="ARBA00025797"/>
    </source>
</evidence>
<evidence type="ECO:0000256" key="2">
    <source>
        <dbReference type="ARBA" id="ARBA00022692"/>
    </source>
</evidence>
<comment type="subcellular location">
    <subcellularLocation>
        <location evidence="1">Membrane</location>
        <topology evidence="1">Multi-pass membrane protein</topology>
    </subcellularLocation>
</comment>
<accession>A0AAU9W025</accession>
<feature type="transmembrane region" description="Helical" evidence="7">
    <location>
        <begin position="140"/>
        <end position="156"/>
    </location>
</feature>
<gene>
    <name evidence="9" type="ORF">PMEA_00025496</name>
</gene>
<evidence type="ECO:0000256" key="4">
    <source>
        <dbReference type="ARBA" id="ARBA00023136"/>
    </source>
</evidence>
<reference evidence="9 10" key="1">
    <citation type="submission" date="2022-05" db="EMBL/GenBank/DDBJ databases">
        <authorList>
            <consortium name="Genoscope - CEA"/>
            <person name="William W."/>
        </authorList>
    </citation>
    <scope>NUCLEOTIDE SEQUENCE [LARGE SCALE GENOMIC DNA]</scope>
</reference>
<evidence type="ECO:0000313" key="9">
    <source>
        <dbReference type="EMBL" id="CAH3039894.1"/>
    </source>
</evidence>
<dbReference type="GO" id="GO:0000045">
    <property type="term" value="P:autophagosome assembly"/>
    <property type="evidence" value="ECO:0007669"/>
    <property type="project" value="TreeGrafter"/>
</dbReference>
<dbReference type="AlphaFoldDB" id="A0AAU9W025"/>
<sequence length="304" mass="34634">MTDRNFPSELLKLKGRQPLPQNYQNHINNMTDTSPRSFKSKWHSRKETSQKSENNTGPFIVLGLIFLTSLVALAFVYWSFPKLRPEDKARIKLPRDMEDAKGLGRALSNYTDEYFTQVLLGFVVIYIFVFFNLSHSLQTFAIPGSIFLSILSGFLFPFPLALFFVCLCSSVGASFCYLLFYLVGRRLVKHYMPERVDQWCEQVNHHRDNLLSYIIFLRITPFLPNWFINISSPVIGVPLLPFFVGTFVGVAPPSFGFISAGVELYVLTTTGDVMSFKSIMIVVVSALLSLAPVIFKRQLRAKIE</sequence>
<evidence type="ECO:0000256" key="6">
    <source>
        <dbReference type="SAM" id="MobiDB-lite"/>
    </source>
</evidence>
<evidence type="ECO:0000259" key="8">
    <source>
        <dbReference type="Pfam" id="PF09335"/>
    </source>
</evidence>
<evidence type="ECO:0000256" key="3">
    <source>
        <dbReference type="ARBA" id="ARBA00022989"/>
    </source>
</evidence>
<feature type="transmembrane region" description="Helical" evidence="7">
    <location>
        <begin position="114"/>
        <end position="133"/>
    </location>
</feature>
<comment type="similarity">
    <text evidence="5">Belongs to the TMEM41 family.</text>
</comment>
<feature type="region of interest" description="Disordered" evidence="6">
    <location>
        <begin position="1"/>
        <end position="53"/>
    </location>
</feature>
<name>A0AAU9W025_9CNID</name>
<feature type="transmembrane region" description="Helical" evidence="7">
    <location>
        <begin position="239"/>
        <end position="262"/>
    </location>
</feature>
<evidence type="ECO:0000313" key="10">
    <source>
        <dbReference type="Proteomes" id="UP001159428"/>
    </source>
</evidence>
<dbReference type="GO" id="GO:0005789">
    <property type="term" value="C:endoplasmic reticulum membrane"/>
    <property type="evidence" value="ECO:0007669"/>
    <property type="project" value="TreeGrafter"/>
</dbReference>
<organism evidence="9 10">
    <name type="scientific">Pocillopora meandrina</name>
    <dbReference type="NCBI Taxonomy" id="46732"/>
    <lineage>
        <taxon>Eukaryota</taxon>
        <taxon>Metazoa</taxon>
        <taxon>Cnidaria</taxon>
        <taxon>Anthozoa</taxon>
        <taxon>Hexacorallia</taxon>
        <taxon>Scleractinia</taxon>
        <taxon>Astrocoeniina</taxon>
        <taxon>Pocilloporidae</taxon>
        <taxon>Pocillopora</taxon>
    </lineage>
</organism>
<keyword evidence="10" id="KW-1185">Reference proteome</keyword>
<dbReference type="Proteomes" id="UP001159428">
    <property type="component" value="Unassembled WGS sequence"/>
</dbReference>
<keyword evidence="2 7" id="KW-0812">Transmembrane</keyword>
<dbReference type="PANTHER" id="PTHR43220">
    <property type="match status" value="1"/>
</dbReference>
<comment type="caution">
    <text evidence="9">The sequence shown here is derived from an EMBL/GenBank/DDBJ whole genome shotgun (WGS) entry which is preliminary data.</text>
</comment>
<dbReference type="InterPro" id="IPR032816">
    <property type="entry name" value="VTT_dom"/>
</dbReference>
<feature type="transmembrane region" description="Helical" evidence="7">
    <location>
        <begin position="59"/>
        <end position="80"/>
    </location>
</feature>
<feature type="transmembrane region" description="Helical" evidence="7">
    <location>
        <begin position="274"/>
        <end position="295"/>
    </location>
</feature>
<dbReference type="EMBL" id="CALNXJ010000005">
    <property type="protein sequence ID" value="CAH3039894.1"/>
    <property type="molecule type" value="Genomic_DNA"/>
</dbReference>